<keyword evidence="8" id="KW-0067">ATP-binding</keyword>
<evidence type="ECO:0000313" key="14">
    <source>
        <dbReference type="EMBL" id="GHD31195.1"/>
    </source>
</evidence>
<dbReference type="EMBL" id="BMZR01000002">
    <property type="protein sequence ID" value="GHD31195.1"/>
    <property type="molecule type" value="Genomic_DNA"/>
</dbReference>
<sequence length="176" mass="19561">MSSIADDADNVNWVTCYVGLGSNLTNELGSPTEHLQQALAGLREHKQIREVRASSFYASAPMGPQDQPDFVNAVAGFKTILPPFELLAFCHQLEEQAKRARLRRWGERSLDVDILLYGDTRITEPQLTIPHAGLLERNFVLLPLRELASALIIDGISIDDYPSSKDWTGLKLLSSD</sequence>
<dbReference type="InterPro" id="IPR035907">
    <property type="entry name" value="Hppk_sf"/>
</dbReference>
<dbReference type="Pfam" id="PF01288">
    <property type="entry name" value="HPPK"/>
    <property type="match status" value="1"/>
</dbReference>
<evidence type="ECO:0000259" key="13">
    <source>
        <dbReference type="PROSITE" id="PS00794"/>
    </source>
</evidence>
<evidence type="ECO:0000256" key="1">
    <source>
        <dbReference type="ARBA" id="ARBA00005051"/>
    </source>
</evidence>
<reference evidence="15" key="1">
    <citation type="journal article" date="2019" name="Int. J. Syst. Evol. Microbiol.">
        <title>The Global Catalogue of Microorganisms (GCM) 10K type strain sequencing project: providing services to taxonomists for standard genome sequencing and annotation.</title>
        <authorList>
            <consortium name="The Broad Institute Genomics Platform"/>
            <consortium name="The Broad Institute Genome Sequencing Center for Infectious Disease"/>
            <person name="Wu L."/>
            <person name="Ma J."/>
        </authorList>
    </citation>
    <scope>NUCLEOTIDE SEQUENCE [LARGE SCALE GENOMIC DNA]</scope>
    <source>
        <strain evidence="15">KCTC 42280</strain>
    </source>
</reference>
<keyword evidence="7" id="KW-0418">Kinase</keyword>
<evidence type="ECO:0000256" key="11">
    <source>
        <dbReference type="ARBA" id="ARBA00029766"/>
    </source>
</evidence>
<organism evidence="14 15">
    <name type="scientific">Psychrobacter glaciei</name>
    <dbReference type="NCBI Taxonomy" id="619771"/>
    <lineage>
        <taxon>Bacteria</taxon>
        <taxon>Pseudomonadati</taxon>
        <taxon>Pseudomonadota</taxon>
        <taxon>Gammaproteobacteria</taxon>
        <taxon>Moraxellales</taxon>
        <taxon>Moraxellaceae</taxon>
        <taxon>Psychrobacter</taxon>
    </lineage>
</organism>
<protein>
    <recommendedName>
        <fullName evidence="4">2-amino-4-hydroxy-6-hydroxymethyldihydropteridine pyrophosphokinase</fullName>
        <ecNumber evidence="3">2.7.6.3</ecNumber>
    </recommendedName>
    <alternativeName>
        <fullName evidence="11">6-hydroxymethyl-7,8-dihydropterin pyrophosphokinase</fullName>
    </alternativeName>
    <alternativeName>
        <fullName evidence="12">7,8-dihydro-6-hydroxymethylpterin-pyrophosphokinase</fullName>
    </alternativeName>
</protein>
<evidence type="ECO:0000313" key="15">
    <source>
        <dbReference type="Proteomes" id="UP000610203"/>
    </source>
</evidence>
<evidence type="ECO:0000256" key="10">
    <source>
        <dbReference type="ARBA" id="ARBA00029409"/>
    </source>
</evidence>
<dbReference type="NCBIfam" id="TIGR01498">
    <property type="entry name" value="folK"/>
    <property type="match status" value="1"/>
</dbReference>
<dbReference type="Proteomes" id="UP000610203">
    <property type="component" value="Unassembled WGS sequence"/>
</dbReference>
<dbReference type="PROSITE" id="PS00794">
    <property type="entry name" value="HPPK"/>
    <property type="match status" value="1"/>
</dbReference>
<comment type="similarity">
    <text evidence="2">Belongs to the HPPK family.</text>
</comment>
<feature type="domain" description="7,8-dihydro-6-hydroxymethylpterin-pyrophosphokinase" evidence="13">
    <location>
        <begin position="104"/>
        <end position="115"/>
    </location>
</feature>
<keyword evidence="15" id="KW-1185">Reference proteome</keyword>
<evidence type="ECO:0000256" key="12">
    <source>
        <dbReference type="ARBA" id="ARBA00033413"/>
    </source>
</evidence>
<dbReference type="SUPFAM" id="SSF55083">
    <property type="entry name" value="6-hydroxymethyl-7,8-dihydropterin pyrophosphokinase, HPPK"/>
    <property type="match status" value="1"/>
</dbReference>
<evidence type="ECO:0000256" key="5">
    <source>
        <dbReference type="ARBA" id="ARBA00022679"/>
    </source>
</evidence>
<dbReference type="PANTHER" id="PTHR43071">
    <property type="entry name" value="2-AMINO-4-HYDROXY-6-HYDROXYMETHYLDIHYDROPTERIDINE PYROPHOSPHOKINASE"/>
    <property type="match status" value="1"/>
</dbReference>
<dbReference type="Gene3D" id="3.30.70.560">
    <property type="entry name" value="7,8-Dihydro-6-hydroxymethylpterin-pyrophosphokinase HPPK"/>
    <property type="match status" value="1"/>
</dbReference>
<keyword evidence="9" id="KW-0289">Folate biosynthesis</keyword>
<dbReference type="EC" id="2.7.6.3" evidence="3"/>
<dbReference type="InterPro" id="IPR000550">
    <property type="entry name" value="Hppk"/>
</dbReference>
<evidence type="ECO:0000256" key="6">
    <source>
        <dbReference type="ARBA" id="ARBA00022741"/>
    </source>
</evidence>
<evidence type="ECO:0000256" key="9">
    <source>
        <dbReference type="ARBA" id="ARBA00022909"/>
    </source>
</evidence>
<dbReference type="CDD" id="cd00483">
    <property type="entry name" value="HPPK"/>
    <property type="match status" value="1"/>
</dbReference>
<evidence type="ECO:0000256" key="8">
    <source>
        <dbReference type="ARBA" id="ARBA00022840"/>
    </source>
</evidence>
<keyword evidence="6" id="KW-0547">Nucleotide-binding</keyword>
<gene>
    <name evidence="14" type="primary">folK</name>
    <name evidence="14" type="ORF">GCM10016272_13000</name>
</gene>
<evidence type="ECO:0000256" key="7">
    <source>
        <dbReference type="ARBA" id="ARBA00022777"/>
    </source>
</evidence>
<evidence type="ECO:0000256" key="4">
    <source>
        <dbReference type="ARBA" id="ARBA00016218"/>
    </source>
</evidence>
<evidence type="ECO:0000256" key="2">
    <source>
        <dbReference type="ARBA" id="ARBA00005810"/>
    </source>
</evidence>
<comment type="pathway">
    <text evidence="1">Cofactor biosynthesis; tetrahydrofolate biosynthesis; 2-amino-4-hydroxy-6-hydroxymethyl-7,8-dihydropteridine diphosphate from 7,8-dihydroneopterin triphosphate: step 4/4.</text>
</comment>
<accession>A0ABQ3GQT4</accession>
<dbReference type="PANTHER" id="PTHR43071:SF1">
    <property type="entry name" value="2-AMINO-4-HYDROXY-6-HYDROXYMETHYLDIHYDROPTERIDINE PYROPHOSPHOKINASE"/>
    <property type="match status" value="1"/>
</dbReference>
<dbReference type="RefSeq" id="WP_189583447.1">
    <property type="nucleotide sequence ID" value="NZ_BMZR01000002.1"/>
</dbReference>
<evidence type="ECO:0000256" key="3">
    <source>
        <dbReference type="ARBA" id="ARBA00013253"/>
    </source>
</evidence>
<comment type="function">
    <text evidence="10">Catalyzes the transfer of pyrophosphate from adenosine triphosphate (ATP) to 6-hydroxymethyl-7,8-dihydropterin, an enzymatic step in folate biosynthesis pathway.</text>
</comment>
<name>A0ABQ3GQT4_9GAMM</name>
<proteinExistence type="inferred from homology"/>
<comment type="caution">
    <text evidence="14">The sequence shown here is derived from an EMBL/GenBank/DDBJ whole genome shotgun (WGS) entry which is preliminary data.</text>
</comment>
<keyword evidence="5" id="KW-0808">Transferase</keyword>